<accession>A0A816LCF2</accession>
<dbReference type="InterPro" id="IPR036852">
    <property type="entry name" value="Peptidase_S8/S53_dom_sf"/>
</dbReference>
<evidence type="ECO:0000256" key="2">
    <source>
        <dbReference type="ARBA" id="ARBA00022801"/>
    </source>
</evidence>
<evidence type="ECO:0000313" key="6">
    <source>
        <dbReference type="Proteomes" id="UP000663824"/>
    </source>
</evidence>
<dbReference type="AlphaFoldDB" id="A0A816LCF2"/>
<feature type="domain" description="Peptidase S8 pro-domain" evidence="4">
    <location>
        <begin position="29"/>
        <end position="108"/>
    </location>
</feature>
<dbReference type="Pfam" id="PF16470">
    <property type="entry name" value="S8_pro-domain"/>
    <property type="match status" value="1"/>
</dbReference>
<keyword evidence="1" id="KW-0645">Protease</keyword>
<dbReference type="Proteomes" id="UP000663824">
    <property type="component" value="Unassembled WGS sequence"/>
</dbReference>
<dbReference type="GO" id="GO:0005615">
    <property type="term" value="C:extracellular space"/>
    <property type="evidence" value="ECO:0007669"/>
    <property type="project" value="TreeGrafter"/>
</dbReference>
<dbReference type="SUPFAM" id="SSF54897">
    <property type="entry name" value="Protease propeptides/inhibitors"/>
    <property type="match status" value="1"/>
</dbReference>
<proteinExistence type="predicted"/>
<dbReference type="GO" id="GO:0016486">
    <property type="term" value="P:peptide hormone processing"/>
    <property type="evidence" value="ECO:0007669"/>
    <property type="project" value="TreeGrafter"/>
</dbReference>
<dbReference type="GO" id="GO:0004252">
    <property type="term" value="F:serine-type endopeptidase activity"/>
    <property type="evidence" value="ECO:0007669"/>
    <property type="project" value="InterPro"/>
</dbReference>
<dbReference type="InterPro" id="IPR038466">
    <property type="entry name" value="S8_pro-domain_sf"/>
</dbReference>
<evidence type="ECO:0000256" key="3">
    <source>
        <dbReference type="ARBA" id="ARBA00022825"/>
    </source>
</evidence>
<dbReference type="PANTHER" id="PTHR42884">
    <property type="entry name" value="PROPROTEIN CONVERTASE SUBTILISIN/KEXIN-RELATED"/>
    <property type="match status" value="1"/>
</dbReference>
<keyword evidence="2" id="KW-0378">Hydrolase</keyword>
<reference evidence="5" key="1">
    <citation type="submission" date="2021-02" db="EMBL/GenBank/DDBJ databases">
        <authorList>
            <person name="Nowell W R."/>
        </authorList>
    </citation>
    <scope>NUCLEOTIDE SEQUENCE</scope>
</reference>
<dbReference type="PANTHER" id="PTHR42884:SF13">
    <property type="entry name" value="NEUROENDOCRINE CONVERTASE 2"/>
    <property type="match status" value="1"/>
</dbReference>
<gene>
    <name evidence="5" type="ORF">MBJ925_LOCUS4181</name>
</gene>
<evidence type="ECO:0000256" key="1">
    <source>
        <dbReference type="ARBA" id="ARBA00022670"/>
    </source>
</evidence>
<dbReference type="EMBL" id="CAJNRE010000689">
    <property type="protein sequence ID" value="CAF1930528.1"/>
    <property type="molecule type" value="Genomic_DNA"/>
</dbReference>
<dbReference type="GO" id="GO:0043005">
    <property type="term" value="C:neuron projection"/>
    <property type="evidence" value="ECO:0007669"/>
    <property type="project" value="TreeGrafter"/>
</dbReference>
<dbReference type="SUPFAM" id="SSF52743">
    <property type="entry name" value="Subtilisin-like"/>
    <property type="match status" value="1"/>
</dbReference>
<keyword evidence="3" id="KW-0720">Serine protease</keyword>
<comment type="caution">
    <text evidence="5">The sequence shown here is derived from an EMBL/GenBank/DDBJ whole genome shotgun (WGS) entry which is preliminary data.</text>
</comment>
<sequence length="176" mass="20163">MSFYYDLCILSFIFSTAYSNVKPTITKDWLIEFHHHVEPDVAKHIAKRYAMVSRGPVLNDKHLYHFIDMKPTHRHTRKRRDVAQEKLIQQHKFVKRAIHQIPHIRVKRGYRSLYVWASGDGGANDDCNCDGYAASMWTISINSAINDGRTALYDESCTSTLASTFSNGRSDDPQAG</sequence>
<name>A0A816LCF2_9BILA</name>
<evidence type="ECO:0000259" key="4">
    <source>
        <dbReference type="Pfam" id="PF16470"/>
    </source>
</evidence>
<evidence type="ECO:0000313" key="5">
    <source>
        <dbReference type="EMBL" id="CAF1930528.1"/>
    </source>
</evidence>
<protein>
    <recommendedName>
        <fullName evidence="4">Peptidase S8 pro-domain domain-containing protein</fullName>
    </recommendedName>
</protein>
<dbReference type="GO" id="GO:0016020">
    <property type="term" value="C:membrane"/>
    <property type="evidence" value="ECO:0007669"/>
    <property type="project" value="TreeGrafter"/>
</dbReference>
<organism evidence="5 6">
    <name type="scientific">Rotaria magnacalcarata</name>
    <dbReference type="NCBI Taxonomy" id="392030"/>
    <lineage>
        <taxon>Eukaryota</taxon>
        <taxon>Metazoa</taxon>
        <taxon>Spiralia</taxon>
        <taxon>Gnathifera</taxon>
        <taxon>Rotifera</taxon>
        <taxon>Eurotatoria</taxon>
        <taxon>Bdelloidea</taxon>
        <taxon>Philodinida</taxon>
        <taxon>Philodinidae</taxon>
        <taxon>Rotaria</taxon>
    </lineage>
</organism>
<dbReference type="Gene3D" id="3.30.70.850">
    <property type="entry name" value="Peptidase S8, pro-domain"/>
    <property type="match status" value="1"/>
</dbReference>
<dbReference type="InterPro" id="IPR032815">
    <property type="entry name" value="S8_pro-domain"/>
</dbReference>